<accession>A0A4S4AS31</accession>
<dbReference type="EMBL" id="SSOD01000004">
    <property type="protein sequence ID" value="THF62612.1"/>
    <property type="molecule type" value="Genomic_DNA"/>
</dbReference>
<dbReference type="RefSeq" id="WP_136384165.1">
    <property type="nucleotide sequence ID" value="NZ_SSOD01000004.1"/>
</dbReference>
<dbReference type="AlphaFoldDB" id="A0A4S4AS31"/>
<dbReference type="OrthoDB" id="363007at2"/>
<keyword evidence="2" id="KW-1185">Reference proteome</keyword>
<gene>
    <name evidence="1" type="ORF">E6O51_06535</name>
</gene>
<comment type="caution">
    <text evidence="1">The sequence shown here is derived from an EMBL/GenBank/DDBJ whole genome shotgun (WGS) entry which is preliminary data.</text>
</comment>
<evidence type="ECO:0000313" key="2">
    <source>
        <dbReference type="Proteomes" id="UP000307956"/>
    </source>
</evidence>
<protein>
    <submittedName>
        <fullName evidence="1">Uncharacterized protein</fullName>
    </submittedName>
</protein>
<reference evidence="1 2" key="1">
    <citation type="submission" date="2019-04" db="EMBL/GenBank/DDBJ databases">
        <title>Azoarcus rhizosphaerae sp. nov. isolated from rhizosphere of Ficus religiosa.</title>
        <authorList>
            <person name="Lin S.-Y."/>
            <person name="Hameed A."/>
            <person name="Hsu Y.-H."/>
            <person name="Young C.-C."/>
        </authorList>
    </citation>
    <scope>NUCLEOTIDE SEQUENCE [LARGE SCALE GENOMIC DNA]</scope>
    <source>
        <strain evidence="1 2">CC-YHH848</strain>
    </source>
</reference>
<proteinExistence type="predicted"/>
<evidence type="ECO:0000313" key="1">
    <source>
        <dbReference type="EMBL" id="THF62612.1"/>
    </source>
</evidence>
<organism evidence="1 2">
    <name type="scientific">Pseudothauera rhizosphaerae</name>
    <dbReference type="NCBI Taxonomy" id="2565932"/>
    <lineage>
        <taxon>Bacteria</taxon>
        <taxon>Pseudomonadati</taxon>
        <taxon>Pseudomonadota</taxon>
        <taxon>Betaproteobacteria</taxon>
        <taxon>Rhodocyclales</taxon>
        <taxon>Zoogloeaceae</taxon>
        <taxon>Pseudothauera</taxon>
    </lineage>
</organism>
<sequence>MKKMLLYLGLLIGTPALGHEPVIPLLQCRREAAEVFCEARFSHGPAVPSARYEVTDAQDKTLLSGVADRQGRLSFAPPAEAFHVLLWDARNVLAEVGWRDVKESR</sequence>
<name>A0A4S4AS31_9RHOO</name>
<dbReference type="Proteomes" id="UP000307956">
    <property type="component" value="Unassembled WGS sequence"/>
</dbReference>